<evidence type="ECO:0000313" key="3">
    <source>
        <dbReference type="WBParaSite" id="MBELARI_LOCUS20003"/>
    </source>
</evidence>
<name>A0AAF3F0X3_9BILA</name>
<feature type="compositionally biased region" description="Polar residues" evidence="1">
    <location>
        <begin position="1"/>
        <end position="10"/>
    </location>
</feature>
<proteinExistence type="predicted"/>
<sequence length="78" mass="9196">MPSQRVSQPRTEPKNEKTNFATPLMRSRGHHALHKSSLMLRTLNNDHHLTTLNSHNDEIYPIRSTPRRTPRRMPNIEF</sequence>
<evidence type="ECO:0000256" key="1">
    <source>
        <dbReference type="SAM" id="MobiDB-lite"/>
    </source>
</evidence>
<dbReference type="Proteomes" id="UP000887575">
    <property type="component" value="Unassembled WGS sequence"/>
</dbReference>
<keyword evidence="2" id="KW-1185">Reference proteome</keyword>
<feature type="region of interest" description="Disordered" evidence="1">
    <location>
        <begin position="1"/>
        <end position="28"/>
    </location>
</feature>
<protein>
    <submittedName>
        <fullName evidence="3">Uncharacterized protein</fullName>
    </submittedName>
</protein>
<dbReference type="AlphaFoldDB" id="A0AAF3F0X3"/>
<evidence type="ECO:0000313" key="2">
    <source>
        <dbReference type="Proteomes" id="UP000887575"/>
    </source>
</evidence>
<accession>A0AAF3F0X3</accession>
<dbReference type="WBParaSite" id="MBELARI_LOCUS20003">
    <property type="protein sequence ID" value="MBELARI_LOCUS20003"/>
    <property type="gene ID" value="MBELARI_LOCUS20003"/>
</dbReference>
<organism evidence="2 3">
    <name type="scientific">Mesorhabditis belari</name>
    <dbReference type="NCBI Taxonomy" id="2138241"/>
    <lineage>
        <taxon>Eukaryota</taxon>
        <taxon>Metazoa</taxon>
        <taxon>Ecdysozoa</taxon>
        <taxon>Nematoda</taxon>
        <taxon>Chromadorea</taxon>
        <taxon>Rhabditida</taxon>
        <taxon>Rhabditina</taxon>
        <taxon>Rhabditomorpha</taxon>
        <taxon>Rhabditoidea</taxon>
        <taxon>Rhabditidae</taxon>
        <taxon>Mesorhabditinae</taxon>
        <taxon>Mesorhabditis</taxon>
    </lineage>
</organism>
<reference evidence="3" key="1">
    <citation type="submission" date="2024-02" db="UniProtKB">
        <authorList>
            <consortium name="WormBaseParasite"/>
        </authorList>
    </citation>
    <scope>IDENTIFICATION</scope>
</reference>